<dbReference type="AlphaFoldDB" id="A0A6I2GHR9"/>
<dbReference type="InterPro" id="IPR000515">
    <property type="entry name" value="MetI-like"/>
</dbReference>
<keyword evidence="11" id="KW-1185">Reference proteome</keyword>
<evidence type="ECO:0000256" key="8">
    <source>
        <dbReference type="RuleBase" id="RU363032"/>
    </source>
</evidence>
<accession>A0A6I2GHR9</accession>
<keyword evidence="3" id="KW-1003">Cell membrane</keyword>
<evidence type="ECO:0000313" key="10">
    <source>
        <dbReference type="EMBL" id="MRI85051.1"/>
    </source>
</evidence>
<evidence type="ECO:0000256" key="3">
    <source>
        <dbReference type="ARBA" id="ARBA00022475"/>
    </source>
</evidence>
<dbReference type="PANTHER" id="PTHR30614:SF41">
    <property type="entry name" value="INNER MEMBRANE AMINO-ACID ABC TRANSPORTER PERMEASE PROTEIN YHDY"/>
    <property type="match status" value="1"/>
</dbReference>
<dbReference type="GO" id="GO:0022857">
    <property type="term" value="F:transmembrane transporter activity"/>
    <property type="evidence" value="ECO:0007669"/>
    <property type="project" value="InterPro"/>
</dbReference>
<dbReference type="FunFam" id="1.10.3720.10:FF:000033">
    <property type="entry name" value="Polar amino acid ABC transporter permease"/>
    <property type="match status" value="1"/>
</dbReference>
<organism evidence="10 11">
    <name type="scientific">Fundicoccus ignavus</name>
    <dbReference type="NCBI Taxonomy" id="2664442"/>
    <lineage>
        <taxon>Bacteria</taxon>
        <taxon>Bacillati</taxon>
        <taxon>Bacillota</taxon>
        <taxon>Bacilli</taxon>
        <taxon>Lactobacillales</taxon>
        <taxon>Aerococcaceae</taxon>
        <taxon>Fundicoccus</taxon>
    </lineage>
</organism>
<evidence type="ECO:0000256" key="7">
    <source>
        <dbReference type="ARBA" id="ARBA00023136"/>
    </source>
</evidence>
<dbReference type="InterPro" id="IPR043429">
    <property type="entry name" value="ArtM/GltK/GlnP/TcyL/YhdX-like"/>
</dbReference>
<dbReference type="CDD" id="cd06261">
    <property type="entry name" value="TM_PBP2"/>
    <property type="match status" value="1"/>
</dbReference>
<gene>
    <name evidence="10" type="ORF">GIY09_04080</name>
</gene>
<evidence type="ECO:0000256" key="4">
    <source>
        <dbReference type="ARBA" id="ARBA00022692"/>
    </source>
</evidence>
<evidence type="ECO:0000259" key="9">
    <source>
        <dbReference type="PROSITE" id="PS50928"/>
    </source>
</evidence>
<dbReference type="RefSeq" id="WP_153863297.1">
    <property type="nucleotide sequence ID" value="NZ_WJQS01000003.1"/>
</dbReference>
<comment type="subcellular location">
    <subcellularLocation>
        <location evidence="1 8">Cell membrane</location>
        <topology evidence="1 8">Multi-pass membrane protein</topology>
    </subcellularLocation>
</comment>
<keyword evidence="5" id="KW-0029">Amino-acid transport</keyword>
<dbReference type="GO" id="GO:0043190">
    <property type="term" value="C:ATP-binding cassette (ABC) transporter complex"/>
    <property type="evidence" value="ECO:0007669"/>
    <property type="project" value="InterPro"/>
</dbReference>
<dbReference type="Pfam" id="PF00528">
    <property type="entry name" value="BPD_transp_1"/>
    <property type="match status" value="1"/>
</dbReference>
<keyword evidence="6 8" id="KW-1133">Transmembrane helix</keyword>
<feature type="transmembrane region" description="Helical" evidence="8">
    <location>
        <begin position="185"/>
        <end position="205"/>
    </location>
</feature>
<keyword evidence="7 8" id="KW-0472">Membrane</keyword>
<feature type="domain" description="ABC transmembrane type-1" evidence="9">
    <location>
        <begin position="19"/>
        <end position="208"/>
    </location>
</feature>
<evidence type="ECO:0000256" key="5">
    <source>
        <dbReference type="ARBA" id="ARBA00022970"/>
    </source>
</evidence>
<dbReference type="SUPFAM" id="SSF161098">
    <property type="entry name" value="MetI-like"/>
    <property type="match status" value="1"/>
</dbReference>
<feature type="transmembrane region" description="Helical" evidence="8">
    <location>
        <begin position="64"/>
        <end position="81"/>
    </location>
</feature>
<evidence type="ECO:0000256" key="1">
    <source>
        <dbReference type="ARBA" id="ARBA00004651"/>
    </source>
</evidence>
<dbReference type="GO" id="GO:0006865">
    <property type="term" value="P:amino acid transport"/>
    <property type="evidence" value="ECO:0007669"/>
    <property type="project" value="UniProtKB-KW"/>
</dbReference>
<reference evidence="10 11" key="1">
    <citation type="submission" date="2019-11" db="EMBL/GenBank/DDBJ databases">
        <title>Characterisation of Fundicoccus ignavus gen. nov. sp. nov., a novel genus of the family Aerococcaceae isolated from bulk tank milk.</title>
        <authorList>
            <person name="Siebert A."/>
            <person name="Huptas C."/>
            <person name="Wenning M."/>
            <person name="Scherer S."/>
            <person name="Doll E.V."/>
        </authorList>
    </citation>
    <scope>NUCLEOTIDE SEQUENCE [LARGE SCALE GENOMIC DNA]</scope>
    <source>
        <strain evidence="10 11">WS4759</strain>
    </source>
</reference>
<protein>
    <submittedName>
        <fullName evidence="10">ABC transporter permease subunit</fullName>
    </submittedName>
</protein>
<dbReference type="PANTHER" id="PTHR30614">
    <property type="entry name" value="MEMBRANE COMPONENT OF AMINO ACID ABC TRANSPORTER"/>
    <property type="match status" value="1"/>
</dbReference>
<keyword evidence="4 8" id="KW-0812">Transmembrane</keyword>
<proteinExistence type="inferred from homology"/>
<dbReference type="InterPro" id="IPR010065">
    <property type="entry name" value="AA_ABC_transptr_permease_3TM"/>
</dbReference>
<sequence>MRLLEAYTWINIRFLLEGLWVTVQVALVAISFSFILGIVLGVLRHIKVPIIHNVLTLTIDIIRNLPLMLHIFIAYFALPQIGIRLNVFWAAIAALTVFESAMISEIVRAGLKSVPKGQIEAGQSTGLNTMQIYGEIVLPQAIKTMLPALVSQFISLIKDSSLATMIALPDLTHHAKVIYSQNTQAVLPIYLAMAVLYFIICYGLSRFSKKLETAY</sequence>
<dbReference type="PROSITE" id="PS50928">
    <property type="entry name" value="ABC_TM1"/>
    <property type="match status" value="1"/>
</dbReference>
<dbReference type="EMBL" id="WJQS01000003">
    <property type="protein sequence ID" value="MRI85051.1"/>
    <property type="molecule type" value="Genomic_DNA"/>
</dbReference>
<keyword evidence="2 8" id="KW-0813">Transport</keyword>
<evidence type="ECO:0000313" key="11">
    <source>
        <dbReference type="Proteomes" id="UP000430975"/>
    </source>
</evidence>
<dbReference type="Gene3D" id="1.10.3720.10">
    <property type="entry name" value="MetI-like"/>
    <property type="match status" value="1"/>
</dbReference>
<feature type="transmembrane region" description="Helical" evidence="8">
    <location>
        <begin position="87"/>
        <end position="107"/>
    </location>
</feature>
<dbReference type="NCBIfam" id="TIGR01726">
    <property type="entry name" value="HEQRo_perm_3TM"/>
    <property type="match status" value="1"/>
</dbReference>
<comment type="similarity">
    <text evidence="8">Belongs to the binding-protein-dependent transport system permease family.</text>
</comment>
<name>A0A6I2GHR9_9LACT</name>
<dbReference type="Proteomes" id="UP000430975">
    <property type="component" value="Unassembled WGS sequence"/>
</dbReference>
<dbReference type="InterPro" id="IPR035906">
    <property type="entry name" value="MetI-like_sf"/>
</dbReference>
<feature type="transmembrane region" description="Helical" evidence="8">
    <location>
        <begin position="20"/>
        <end position="43"/>
    </location>
</feature>
<evidence type="ECO:0000256" key="2">
    <source>
        <dbReference type="ARBA" id="ARBA00022448"/>
    </source>
</evidence>
<evidence type="ECO:0000256" key="6">
    <source>
        <dbReference type="ARBA" id="ARBA00022989"/>
    </source>
</evidence>
<comment type="caution">
    <text evidence="10">The sequence shown here is derived from an EMBL/GenBank/DDBJ whole genome shotgun (WGS) entry which is preliminary data.</text>
</comment>